<proteinExistence type="predicted"/>
<reference evidence="2 3" key="1">
    <citation type="submission" date="2023-11" db="EMBL/GenBank/DDBJ databases">
        <authorList>
            <person name="Xu M."/>
            <person name="Jiang T."/>
        </authorList>
    </citation>
    <scope>NUCLEOTIDE SEQUENCE [LARGE SCALE GENOMIC DNA]</scope>
    <source>
        <strain evidence="2 3">SD</strain>
    </source>
</reference>
<keyword evidence="1" id="KW-1133">Transmembrane helix</keyword>
<gene>
    <name evidence="2" type="ORF">SK069_17075</name>
</gene>
<feature type="transmembrane region" description="Helical" evidence="1">
    <location>
        <begin position="398"/>
        <end position="423"/>
    </location>
</feature>
<keyword evidence="3" id="KW-1185">Reference proteome</keyword>
<dbReference type="GO" id="GO:0016787">
    <property type="term" value="F:hydrolase activity"/>
    <property type="evidence" value="ECO:0007669"/>
    <property type="project" value="UniProtKB-KW"/>
</dbReference>
<keyword evidence="1" id="KW-0472">Membrane</keyword>
<comment type="caution">
    <text evidence="2">The sequence shown here is derived from an EMBL/GenBank/DDBJ whole genome shotgun (WGS) entry which is preliminary data.</text>
</comment>
<feature type="transmembrane region" description="Helical" evidence="1">
    <location>
        <begin position="93"/>
        <end position="114"/>
    </location>
</feature>
<dbReference type="RefSeq" id="WP_319955463.1">
    <property type="nucleotide sequence ID" value="NZ_JAXAVX010000012.1"/>
</dbReference>
<feature type="transmembrane region" description="Helical" evidence="1">
    <location>
        <begin position="61"/>
        <end position="81"/>
    </location>
</feature>
<evidence type="ECO:0000313" key="3">
    <source>
        <dbReference type="Proteomes" id="UP001277761"/>
    </source>
</evidence>
<evidence type="ECO:0000256" key="1">
    <source>
        <dbReference type="SAM" id="Phobius"/>
    </source>
</evidence>
<organism evidence="2 3">
    <name type="scientific">Patulibacter brassicae</name>
    <dbReference type="NCBI Taxonomy" id="1705717"/>
    <lineage>
        <taxon>Bacteria</taxon>
        <taxon>Bacillati</taxon>
        <taxon>Actinomycetota</taxon>
        <taxon>Thermoleophilia</taxon>
        <taxon>Solirubrobacterales</taxon>
        <taxon>Patulibacteraceae</taxon>
        <taxon>Patulibacter</taxon>
    </lineage>
</organism>
<name>A0ABU4VNV9_9ACTN</name>
<feature type="transmembrane region" description="Helical" evidence="1">
    <location>
        <begin position="297"/>
        <end position="321"/>
    </location>
</feature>
<keyword evidence="2" id="KW-0378">Hydrolase</keyword>
<feature type="transmembrane region" description="Helical" evidence="1">
    <location>
        <begin position="342"/>
        <end position="360"/>
    </location>
</feature>
<dbReference type="Proteomes" id="UP001277761">
    <property type="component" value="Unassembled WGS sequence"/>
</dbReference>
<feature type="transmembrane region" description="Helical" evidence="1">
    <location>
        <begin position="435"/>
        <end position="452"/>
    </location>
</feature>
<sequence>MAVAHGLDSSRQLPLPEWLFAWAAAVVLVVSFVGLSLLWHRPRLADLAVGRSIAVSLPLRASGRTLLGALGLLIYGMALWAGLTGTSNPQGNLVPTLVFVGFWVGIPVLSVLVGDVWRALSPWRTLVDLGAWIARRTVGPHAIPAPLRYPTRLGLWPAAMVLLTFGWLELAAGDRDDPSLLAVLALLYGAAMLIGSGLYGREFLDRADGFARFFALAATLSPLDWRDGRLRVRLPGSGLADVRSSPGFPAVVLTLIGTTTFDGISGGELWTSDGSLGPWLEQRFTGLGMDTTTAATAAATVGLLLCVGLVTALVLLGIAGVRSVDRLRTRDQDLLGRFAPSLVPIALGYAIAHYLSLLAINGQALGSLFSDPRGDGSDLFGTAGWTIDYDVLSPDATWYLQVVALVGGHVAGLVAAHDTALLTFRGARSAVRSQYWMLAVMVAFTSLGLWLLS</sequence>
<keyword evidence="1" id="KW-0812">Transmembrane</keyword>
<feature type="transmembrane region" description="Helical" evidence="1">
    <location>
        <begin position="179"/>
        <end position="200"/>
    </location>
</feature>
<dbReference type="EMBL" id="JAXAVX010000012">
    <property type="protein sequence ID" value="MDX8153314.1"/>
    <property type="molecule type" value="Genomic_DNA"/>
</dbReference>
<protein>
    <submittedName>
        <fullName evidence="2">Fenitrothion hydrolase</fullName>
    </submittedName>
</protein>
<evidence type="ECO:0000313" key="2">
    <source>
        <dbReference type="EMBL" id="MDX8153314.1"/>
    </source>
</evidence>
<feature type="transmembrane region" description="Helical" evidence="1">
    <location>
        <begin position="20"/>
        <end position="40"/>
    </location>
</feature>
<feature type="transmembrane region" description="Helical" evidence="1">
    <location>
        <begin position="153"/>
        <end position="173"/>
    </location>
</feature>
<accession>A0ABU4VNV9</accession>